<accession>A0AC60P6I2</accession>
<dbReference type="EMBL" id="JABSTQ010011128">
    <property type="protein sequence ID" value="KAG0414964.1"/>
    <property type="molecule type" value="Genomic_DNA"/>
</dbReference>
<protein>
    <submittedName>
        <fullName evidence="1">Uncharacterized protein</fullName>
    </submittedName>
</protein>
<organism evidence="1 2">
    <name type="scientific">Ixodes persulcatus</name>
    <name type="common">Taiga tick</name>
    <dbReference type="NCBI Taxonomy" id="34615"/>
    <lineage>
        <taxon>Eukaryota</taxon>
        <taxon>Metazoa</taxon>
        <taxon>Ecdysozoa</taxon>
        <taxon>Arthropoda</taxon>
        <taxon>Chelicerata</taxon>
        <taxon>Arachnida</taxon>
        <taxon>Acari</taxon>
        <taxon>Parasitiformes</taxon>
        <taxon>Ixodida</taxon>
        <taxon>Ixodoidea</taxon>
        <taxon>Ixodidae</taxon>
        <taxon>Ixodinae</taxon>
        <taxon>Ixodes</taxon>
    </lineage>
</organism>
<reference evidence="1 2" key="1">
    <citation type="journal article" date="2020" name="Cell">
        <title>Large-Scale Comparative Analyses of Tick Genomes Elucidate Their Genetic Diversity and Vector Capacities.</title>
        <authorList>
            <consortium name="Tick Genome and Microbiome Consortium (TIGMIC)"/>
            <person name="Jia N."/>
            <person name="Wang J."/>
            <person name="Shi W."/>
            <person name="Du L."/>
            <person name="Sun Y."/>
            <person name="Zhan W."/>
            <person name="Jiang J.F."/>
            <person name="Wang Q."/>
            <person name="Zhang B."/>
            <person name="Ji P."/>
            <person name="Bell-Sakyi L."/>
            <person name="Cui X.M."/>
            <person name="Yuan T.T."/>
            <person name="Jiang B.G."/>
            <person name="Yang W.F."/>
            <person name="Lam T.T."/>
            <person name="Chang Q.C."/>
            <person name="Ding S.J."/>
            <person name="Wang X.J."/>
            <person name="Zhu J.G."/>
            <person name="Ruan X.D."/>
            <person name="Zhao L."/>
            <person name="Wei J.T."/>
            <person name="Ye R.Z."/>
            <person name="Que T.C."/>
            <person name="Du C.H."/>
            <person name="Zhou Y.H."/>
            <person name="Cheng J.X."/>
            <person name="Dai P.F."/>
            <person name="Guo W.B."/>
            <person name="Han X.H."/>
            <person name="Huang E.J."/>
            <person name="Li L.F."/>
            <person name="Wei W."/>
            <person name="Gao Y.C."/>
            <person name="Liu J.Z."/>
            <person name="Shao H.Z."/>
            <person name="Wang X."/>
            <person name="Wang C.C."/>
            <person name="Yang T.C."/>
            <person name="Huo Q.B."/>
            <person name="Li W."/>
            <person name="Chen H.Y."/>
            <person name="Chen S.E."/>
            <person name="Zhou L.G."/>
            <person name="Ni X.B."/>
            <person name="Tian J.H."/>
            <person name="Sheng Y."/>
            <person name="Liu T."/>
            <person name="Pan Y.S."/>
            <person name="Xia L.Y."/>
            <person name="Li J."/>
            <person name="Zhao F."/>
            <person name="Cao W.C."/>
        </authorList>
    </citation>
    <scope>NUCLEOTIDE SEQUENCE [LARGE SCALE GENOMIC DNA]</scope>
    <source>
        <strain evidence="1">Iper-2018</strain>
    </source>
</reference>
<dbReference type="Proteomes" id="UP000805193">
    <property type="component" value="Unassembled WGS sequence"/>
</dbReference>
<sequence>MSTGEASASSIAMGGKAGGGAGCAVSALRLIRLSYDSSAVRSKTVEALDYVQSRQAQFTRRQLMVSFSMAVIWFWPENPTEAQFYQPGKNCTHTAIGSTFGGVLPICVPS</sequence>
<evidence type="ECO:0000313" key="1">
    <source>
        <dbReference type="EMBL" id="KAG0414964.1"/>
    </source>
</evidence>
<evidence type="ECO:0000313" key="2">
    <source>
        <dbReference type="Proteomes" id="UP000805193"/>
    </source>
</evidence>
<comment type="caution">
    <text evidence="1">The sequence shown here is derived from an EMBL/GenBank/DDBJ whole genome shotgun (WGS) entry which is preliminary data.</text>
</comment>
<proteinExistence type="predicted"/>
<keyword evidence="2" id="KW-1185">Reference proteome</keyword>
<name>A0AC60P6I2_IXOPE</name>
<gene>
    <name evidence="1" type="ORF">HPB47_007872</name>
</gene>